<protein>
    <submittedName>
        <fullName evidence="2">Anti-sigma-W factor RsiW</fullName>
    </submittedName>
</protein>
<dbReference type="RefSeq" id="WP_066234086.1">
    <property type="nucleotide sequence ID" value="NZ_JARTFQ010000003.1"/>
</dbReference>
<dbReference type="EMBL" id="JARTFS010000021">
    <property type="protein sequence ID" value="MED4403944.1"/>
    <property type="molecule type" value="Genomic_DNA"/>
</dbReference>
<proteinExistence type="predicted"/>
<dbReference type="Pfam" id="PF13490">
    <property type="entry name" value="zf-HC2"/>
    <property type="match status" value="1"/>
</dbReference>
<name>A0ABU6P5X9_9BACI</name>
<dbReference type="InterPro" id="IPR027383">
    <property type="entry name" value="Znf_put"/>
</dbReference>
<organism evidence="2 3">
    <name type="scientific">Metabacillus fastidiosus</name>
    <dbReference type="NCBI Taxonomy" id="1458"/>
    <lineage>
        <taxon>Bacteria</taxon>
        <taxon>Bacillati</taxon>
        <taxon>Bacillota</taxon>
        <taxon>Bacilli</taxon>
        <taxon>Bacillales</taxon>
        <taxon>Bacillaceae</taxon>
        <taxon>Metabacillus</taxon>
    </lineage>
</organism>
<keyword evidence="3" id="KW-1185">Reference proteome</keyword>
<dbReference type="Proteomes" id="UP001342826">
    <property type="component" value="Unassembled WGS sequence"/>
</dbReference>
<evidence type="ECO:0000313" key="3">
    <source>
        <dbReference type="Proteomes" id="UP001342826"/>
    </source>
</evidence>
<gene>
    <name evidence="2" type="primary">rsiW</name>
    <name evidence="2" type="ORF">P9271_21890</name>
</gene>
<feature type="domain" description="Putative zinc-finger" evidence="1">
    <location>
        <begin position="6"/>
        <end position="37"/>
    </location>
</feature>
<evidence type="ECO:0000313" key="2">
    <source>
        <dbReference type="EMBL" id="MED4403944.1"/>
    </source>
</evidence>
<evidence type="ECO:0000259" key="1">
    <source>
        <dbReference type="Pfam" id="PF13490"/>
    </source>
</evidence>
<comment type="caution">
    <text evidence="2">The sequence shown here is derived from an EMBL/GenBank/DDBJ whole genome shotgun (WGS) entry which is preliminary data.</text>
</comment>
<sequence>MSCPLDILQLMHKHLDHETSSEEDEHLKAHLQTCESCSKHLYEIEKSIALVKSTSHIEAPKDFTAAVMSKLPKERQTVRWSRWLKNHPFLAAASLFIVLMTGSVVSTWTEDHQFSVTPQPNLVVKNNIVTVPEGKVIHGDVTVKNGTLNIEGTVEGNVTVINGEKYMASAGQVTGDIEEIDEMFEWLWYHMKSLGQEVVSGVK</sequence>
<accession>A0ABU6P5X9</accession>
<dbReference type="GeneID" id="301142696"/>
<reference evidence="2 3" key="1">
    <citation type="submission" date="2023-03" db="EMBL/GenBank/DDBJ databases">
        <title>Bacillus Genome Sequencing.</title>
        <authorList>
            <person name="Dunlap C."/>
        </authorList>
    </citation>
    <scope>NUCLEOTIDE SEQUENCE [LARGE SCALE GENOMIC DNA]</scope>
    <source>
        <strain evidence="2 3">NRS-1717</strain>
    </source>
</reference>